<protein>
    <recommendedName>
        <fullName evidence="3">F-box domain-containing protein</fullName>
    </recommendedName>
</protein>
<name>A0A2Z6RTD7_9GLOM</name>
<evidence type="ECO:0000313" key="2">
    <source>
        <dbReference type="Proteomes" id="UP000247702"/>
    </source>
</evidence>
<accession>A0A2Z6RTD7</accession>
<gene>
    <name evidence="1" type="ORF">RclHR1_02520011</name>
</gene>
<dbReference type="Proteomes" id="UP000247702">
    <property type="component" value="Unassembled WGS sequence"/>
</dbReference>
<keyword evidence="2" id="KW-1185">Reference proteome</keyword>
<comment type="caution">
    <text evidence="1">The sequence shown here is derived from an EMBL/GenBank/DDBJ whole genome shotgun (WGS) entry which is preliminary data.</text>
</comment>
<evidence type="ECO:0000313" key="1">
    <source>
        <dbReference type="EMBL" id="GBB95376.1"/>
    </source>
</evidence>
<dbReference type="InterPro" id="IPR036047">
    <property type="entry name" value="F-box-like_dom_sf"/>
</dbReference>
<reference evidence="1 2" key="1">
    <citation type="submission" date="2017-11" db="EMBL/GenBank/DDBJ databases">
        <title>The genome of Rhizophagus clarus HR1 reveals common genetic basis of auxotrophy among arbuscular mycorrhizal fungi.</title>
        <authorList>
            <person name="Kobayashi Y."/>
        </authorList>
    </citation>
    <scope>NUCLEOTIDE SEQUENCE [LARGE SCALE GENOMIC DNA]</scope>
    <source>
        <strain evidence="1 2">HR1</strain>
    </source>
</reference>
<dbReference type="STRING" id="94130.A0A2Z6RTD7"/>
<dbReference type="EMBL" id="BEXD01001691">
    <property type="protein sequence ID" value="GBB95376.1"/>
    <property type="molecule type" value="Genomic_DNA"/>
</dbReference>
<dbReference type="SUPFAM" id="SSF81383">
    <property type="entry name" value="F-box domain"/>
    <property type="match status" value="1"/>
</dbReference>
<evidence type="ECO:0008006" key="3">
    <source>
        <dbReference type="Google" id="ProtNLM"/>
    </source>
</evidence>
<proteinExistence type="predicted"/>
<organism evidence="1 2">
    <name type="scientific">Rhizophagus clarus</name>
    <dbReference type="NCBI Taxonomy" id="94130"/>
    <lineage>
        <taxon>Eukaryota</taxon>
        <taxon>Fungi</taxon>
        <taxon>Fungi incertae sedis</taxon>
        <taxon>Mucoromycota</taxon>
        <taxon>Glomeromycotina</taxon>
        <taxon>Glomeromycetes</taxon>
        <taxon>Glomerales</taxon>
        <taxon>Glomeraceae</taxon>
        <taxon>Rhizophagus</taxon>
    </lineage>
</organism>
<sequence>MLHKSWRELYDNSKSSLRNLPGDSPELIYEIIKYFQTDFSTLYSCILVNRLWCRLATPILWENPFSIPTRNYNFIEIYLHNSNDDLKTKLNEYKFINNSNTLFNYSKFLKHLNIYKFIFSVERWFGTAIRNLKPENRLSLLQDSDFKRLVHVSLFKIFIENEVNLHTLEIEIFTFHNYKSYYDDIIELILQNPNFIHDAKNLNFYVGSSPGFSYRNDGIECTAIKNRILQIINSHQNLQRILFSYDYFPLYHQSLLSSKYYNCSNSLNTIIFYNVNFRDMINLDKAFEQLNVLESVHIIYCYLNNNFIQQIINLAKPFKLKSLFIESIPQIKLLELLLQNSGDYLENFVAFRINYDSSLEQQLLELIPKYCKNIKFLGLYGFKNQVTYLISNLIENIKQNLNYLSIDVWDEDYGSIILQNLGQDLPSKLEYLSLSLKIEENDFKIFLENSQNIFVNKFLIMQKGNDDILHHIKEFIMKKKRVKYLAFATNNRDLSNLKDEVNEFKLHNIEVRNFSDLYLAIKSYDFIKKIDCL</sequence>
<dbReference type="AlphaFoldDB" id="A0A2Z6RTD7"/>